<dbReference type="InterPro" id="IPR000477">
    <property type="entry name" value="RT_dom"/>
</dbReference>
<dbReference type="InterPro" id="IPR043502">
    <property type="entry name" value="DNA/RNA_pol_sf"/>
</dbReference>
<dbReference type="EMBL" id="CP093350">
    <property type="protein sequence ID" value="WOH11480.1"/>
    <property type="molecule type" value="Genomic_DNA"/>
</dbReference>
<dbReference type="Proteomes" id="UP000077755">
    <property type="component" value="Chromosome 8"/>
</dbReference>
<proteinExistence type="predicted"/>
<evidence type="ECO:0000259" key="1">
    <source>
        <dbReference type="Pfam" id="PF00078"/>
    </source>
</evidence>
<organism evidence="2 3">
    <name type="scientific">Daucus carota subsp. sativus</name>
    <name type="common">Carrot</name>
    <dbReference type="NCBI Taxonomy" id="79200"/>
    <lineage>
        <taxon>Eukaryota</taxon>
        <taxon>Viridiplantae</taxon>
        <taxon>Streptophyta</taxon>
        <taxon>Embryophyta</taxon>
        <taxon>Tracheophyta</taxon>
        <taxon>Spermatophyta</taxon>
        <taxon>Magnoliopsida</taxon>
        <taxon>eudicotyledons</taxon>
        <taxon>Gunneridae</taxon>
        <taxon>Pentapetalae</taxon>
        <taxon>asterids</taxon>
        <taxon>campanulids</taxon>
        <taxon>Apiales</taxon>
        <taxon>Apiaceae</taxon>
        <taxon>Apioideae</taxon>
        <taxon>Scandiceae</taxon>
        <taxon>Daucinae</taxon>
        <taxon>Daucus</taxon>
        <taxon>Daucus sect. Daucus</taxon>
    </lineage>
</organism>
<evidence type="ECO:0000313" key="3">
    <source>
        <dbReference type="Proteomes" id="UP000077755"/>
    </source>
</evidence>
<dbReference type="CDD" id="cd01650">
    <property type="entry name" value="RT_nLTR_like"/>
    <property type="match status" value="1"/>
</dbReference>
<feature type="domain" description="Reverse transcriptase" evidence="1">
    <location>
        <begin position="59"/>
        <end position="208"/>
    </location>
</feature>
<reference evidence="2" key="2">
    <citation type="submission" date="2022-03" db="EMBL/GenBank/DDBJ databases">
        <title>Draft title - Genomic analysis of global carrot germplasm unveils the trajectory of domestication and the origin of high carotenoid orange carrot.</title>
        <authorList>
            <person name="Iorizzo M."/>
            <person name="Ellison S."/>
            <person name="Senalik D."/>
            <person name="Macko-Podgorni A."/>
            <person name="Grzebelus D."/>
            <person name="Bostan H."/>
            <person name="Rolling W."/>
            <person name="Curaba J."/>
            <person name="Simon P."/>
        </authorList>
    </citation>
    <scope>NUCLEOTIDE SEQUENCE</scope>
    <source>
        <tissue evidence="2">Leaf</tissue>
    </source>
</reference>
<dbReference type="AlphaFoldDB" id="A0AAF1B9R6"/>
<dbReference type="PANTHER" id="PTHR46890:SF48">
    <property type="entry name" value="RNA-DIRECTED DNA POLYMERASE"/>
    <property type="match status" value="1"/>
</dbReference>
<sequence length="434" mass="50057">MHPDKASGPDGFNPAFYQIYWDIVHVDLVQFCRNFMQTGELPAGVNNARVCLIPKVKEPKTMGDLRPISLCNLLVQILSKIMANRIKKILGSIVSDRQSAFIEGRLLTDNALIAFEINHYMQRKRQGRIGVAGVKLDISKAYDRLEWSFVRNMMEKFGFSGVWIDRVMQFISSVSYSFLHNGEEFGCVVPARGLRQGDPISPYIYIIIEKKMNSYWWGGRGEHGGIRWMSWDRLCEVKEVGGLGFRKLKEFNVAMLAKQAWRLINNSNPLVAAIMKARYYANTDFLNAKLGSNPSYMWRSIMESQEVIKRGCRRKIGDGRDTNMWTSPWLPCIENGFLTSNAHVGFQDAAVDGLMIEGQKKWDIEVLNDICNERDKNLIQQIHVPCRKIRDSWYWLLDDKGEFSVKSCYRQLRGERESQDRGFWKKLWSLNLPG</sequence>
<evidence type="ECO:0000313" key="2">
    <source>
        <dbReference type="EMBL" id="WOH11480.1"/>
    </source>
</evidence>
<dbReference type="InterPro" id="IPR052343">
    <property type="entry name" value="Retrotransposon-Effector_Assoc"/>
</dbReference>
<dbReference type="PANTHER" id="PTHR46890">
    <property type="entry name" value="NON-LTR RETROLELEMENT REVERSE TRANSCRIPTASE-LIKE PROTEIN-RELATED"/>
    <property type="match status" value="1"/>
</dbReference>
<name>A0AAF1B9R6_DAUCS</name>
<reference evidence="2" key="1">
    <citation type="journal article" date="2016" name="Nat. Genet.">
        <title>A high-quality carrot genome assembly provides new insights into carotenoid accumulation and asterid genome evolution.</title>
        <authorList>
            <person name="Iorizzo M."/>
            <person name="Ellison S."/>
            <person name="Senalik D."/>
            <person name="Zeng P."/>
            <person name="Satapoomin P."/>
            <person name="Huang J."/>
            <person name="Bowman M."/>
            <person name="Iovene M."/>
            <person name="Sanseverino W."/>
            <person name="Cavagnaro P."/>
            <person name="Yildiz M."/>
            <person name="Macko-Podgorni A."/>
            <person name="Moranska E."/>
            <person name="Grzebelus E."/>
            <person name="Grzebelus D."/>
            <person name="Ashrafi H."/>
            <person name="Zheng Z."/>
            <person name="Cheng S."/>
            <person name="Spooner D."/>
            <person name="Van Deynze A."/>
            <person name="Simon P."/>
        </authorList>
    </citation>
    <scope>NUCLEOTIDE SEQUENCE</scope>
    <source>
        <tissue evidence="2">Leaf</tissue>
    </source>
</reference>
<accession>A0AAF1B9R6</accession>
<keyword evidence="3" id="KW-1185">Reference proteome</keyword>
<dbReference type="Pfam" id="PF00078">
    <property type="entry name" value="RVT_1"/>
    <property type="match status" value="1"/>
</dbReference>
<protein>
    <recommendedName>
        <fullName evidence="1">Reverse transcriptase domain-containing protein</fullName>
    </recommendedName>
</protein>
<gene>
    <name evidence="2" type="ORF">DCAR_0830967</name>
</gene>
<dbReference type="SUPFAM" id="SSF56672">
    <property type="entry name" value="DNA/RNA polymerases"/>
    <property type="match status" value="1"/>
</dbReference>